<proteinExistence type="predicted"/>
<comment type="caution">
    <text evidence="1">The sequence shown here is derived from an EMBL/GenBank/DDBJ whole genome shotgun (WGS) entry which is preliminary data.</text>
</comment>
<accession>A0ABR3D7Y0</accession>
<organism evidence="1 2">
    <name type="scientific">Neurospora intermedia</name>
    <dbReference type="NCBI Taxonomy" id="5142"/>
    <lineage>
        <taxon>Eukaryota</taxon>
        <taxon>Fungi</taxon>
        <taxon>Dikarya</taxon>
        <taxon>Ascomycota</taxon>
        <taxon>Pezizomycotina</taxon>
        <taxon>Sordariomycetes</taxon>
        <taxon>Sordariomycetidae</taxon>
        <taxon>Sordariales</taxon>
        <taxon>Sordariaceae</taxon>
        <taxon>Neurospora</taxon>
    </lineage>
</organism>
<name>A0ABR3D7Y0_NEUIN</name>
<sequence>MVSKRKRDLCISVMLVLLTATTIRPLLIVCPPFMDIAESFRPMVASTPPRLVESTYFKPASKRCICLFLSDFPSTSLLLWKPP</sequence>
<evidence type="ECO:0000313" key="1">
    <source>
        <dbReference type="EMBL" id="KAL0468462.1"/>
    </source>
</evidence>
<evidence type="ECO:0000313" key="2">
    <source>
        <dbReference type="Proteomes" id="UP001451303"/>
    </source>
</evidence>
<dbReference type="Proteomes" id="UP001451303">
    <property type="component" value="Unassembled WGS sequence"/>
</dbReference>
<dbReference type="EMBL" id="JAVLET010000007">
    <property type="protein sequence ID" value="KAL0468462.1"/>
    <property type="molecule type" value="Genomic_DNA"/>
</dbReference>
<reference evidence="1 2" key="1">
    <citation type="submission" date="2023-09" db="EMBL/GenBank/DDBJ databases">
        <title>Multi-omics analysis of a traditional fermented food reveals byproduct-associated fungal strains for waste-to-food upcycling.</title>
        <authorList>
            <consortium name="Lawrence Berkeley National Laboratory"/>
            <person name="Rekdal V.M."/>
            <person name="Villalobos-Escobedo J.M."/>
            <person name="Rodriguez-Valeron N."/>
            <person name="Garcia M.O."/>
            <person name="Vasquez D.P."/>
            <person name="Damayanti I."/>
            <person name="Sorensen P.M."/>
            <person name="Baidoo E.E."/>
            <person name="De Carvalho A.C."/>
            <person name="Riley R."/>
            <person name="Lipzen A."/>
            <person name="He G."/>
            <person name="Yan M."/>
            <person name="Haridas S."/>
            <person name="Daum C."/>
            <person name="Yoshinaga Y."/>
            <person name="Ng V."/>
            <person name="Grigoriev I.V."/>
            <person name="Munk R."/>
            <person name="Nuraida L."/>
            <person name="Wijaya C.H."/>
            <person name="Morales P.-C."/>
            <person name="Keasling J.D."/>
        </authorList>
    </citation>
    <scope>NUCLEOTIDE SEQUENCE [LARGE SCALE GENOMIC DNA]</scope>
    <source>
        <strain evidence="1 2">FGSC 2613</strain>
    </source>
</reference>
<evidence type="ECO:0008006" key="3">
    <source>
        <dbReference type="Google" id="ProtNLM"/>
    </source>
</evidence>
<protein>
    <recommendedName>
        <fullName evidence="3">Secreted protein</fullName>
    </recommendedName>
</protein>
<keyword evidence="2" id="KW-1185">Reference proteome</keyword>
<gene>
    <name evidence="1" type="ORF">QR685DRAFT_341967</name>
</gene>